<comment type="caution">
    <text evidence="4">The sequence shown here is derived from an EMBL/GenBank/DDBJ whole genome shotgun (WGS) entry which is preliminary data.</text>
</comment>
<dbReference type="Pfam" id="PF04509">
    <property type="entry name" value="CheC"/>
    <property type="match status" value="1"/>
</dbReference>
<dbReference type="OrthoDB" id="9812187at2"/>
<dbReference type="Gene3D" id="3.40.1550.10">
    <property type="entry name" value="CheC-like"/>
    <property type="match status" value="1"/>
</dbReference>
<evidence type="ECO:0000256" key="1">
    <source>
        <dbReference type="ARBA" id="ARBA00022500"/>
    </source>
</evidence>
<dbReference type="InterPro" id="IPR007597">
    <property type="entry name" value="CheC"/>
</dbReference>
<organism evidence="4 5">
    <name type="scientific">Thermanaerothrix daxensis</name>
    <dbReference type="NCBI Taxonomy" id="869279"/>
    <lineage>
        <taxon>Bacteria</taxon>
        <taxon>Bacillati</taxon>
        <taxon>Chloroflexota</taxon>
        <taxon>Anaerolineae</taxon>
        <taxon>Anaerolineales</taxon>
        <taxon>Anaerolineaceae</taxon>
        <taxon>Thermanaerothrix</taxon>
    </lineage>
</organism>
<accession>A0A0P6XV67</accession>
<evidence type="ECO:0000259" key="3">
    <source>
        <dbReference type="Pfam" id="PF04509"/>
    </source>
</evidence>
<keyword evidence="5" id="KW-1185">Reference proteome</keyword>
<evidence type="ECO:0000313" key="5">
    <source>
        <dbReference type="Proteomes" id="UP000050544"/>
    </source>
</evidence>
<dbReference type="InterPro" id="IPR028976">
    <property type="entry name" value="CheC-like_sf"/>
</dbReference>
<name>A0A0P6XV67_9CHLR</name>
<protein>
    <recommendedName>
        <fullName evidence="3">CheC-like protein domain-containing protein</fullName>
    </recommendedName>
</protein>
<sequence length="209" mass="22663">MSKFQPDAHFDEQLLKAMRRIADEGVAHAARGFSDMVGETLSMIRPHALLVPVSQLPHIFGSPEDEAVGIYLRTEGTLACQIMLVVPLNKALELVDMVMGLPAGTTRVLDRLERSALAEVGNLTASFFINRVAELTGHEARPTPPAVIVDMLGAIVDIVVATTGGFGEHLLLIRAGFTCGQRTVNADFWVVPDPATLNIFHWNESSLPL</sequence>
<feature type="domain" description="CheC-like protein" evidence="3">
    <location>
        <begin position="113"/>
        <end position="148"/>
    </location>
</feature>
<dbReference type="EMBL" id="LGKO01000002">
    <property type="protein sequence ID" value="KPL84149.1"/>
    <property type="molecule type" value="Genomic_DNA"/>
</dbReference>
<dbReference type="PANTHER" id="PTHR43693">
    <property type="entry name" value="PROTEIN PHOSPHATASE CHEZ"/>
    <property type="match status" value="1"/>
</dbReference>
<dbReference type="PANTHER" id="PTHR43693:SF1">
    <property type="entry name" value="PROTEIN PHOSPHATASE CHEZ"/>
    <property type="match status" value="1"/>
</dbReference>
<proteinExistence type="predicted"/>
<evidence type="ECO:0000256" key="2">
    <source>
        <dbReference type="ARBA" id="ARBA00022801"/>
    </source>
</evidence>
<dbReference type="SUPFAM" id="SSF103039">
    <property type="entry name" value="CheC-like"/>
    <property type="match status" value="1"/>
</dbReference>
<dbReference type="Proteomes" id="UP000050544">
    <property type="component" value="Unassembled WGS sequence"/>
</dbReference>
<dbReference type="RefSeq" id="WP_054520606.1">
    <property type="nucleotide sequence ID" value="NZ_LGKO01000002.1"/>
</dbReference>
<dbReference type="AlphaFoldDB" id="A0A0P6XV67"/>
<dbReference type="GO" id="GO:0016787">
    <property type="term" value="F:hydrolase activity"/>
    <property type="evidence" value="ECO:0007669"/>
    <property type="project" value="UniProtKB-KW"/>
</dbReference>
<reference evidence="4 5" key="1">
    <citation type="submission" date="2015-07" db="EMBL/GenBank/DDBJ databases">
        <title>Whole genome sequence of Thermanaerothrix daxensis DSM 23592.</title>
        <authorList>
            <person name="Hemp J."/>
            <person name="Ward L.M."/>
            <person name="Pace L.A."/>
            <person name="Fischer W.W."/>
        </authorList>
    </citation>
    <scope>NUCLEOTIDE SEQUENCE [LARGE SCALE GENOMIC DNA]</scope>
    <source>
        <strain evidence="4 5">GNS-1</strain>
    </source>
</reference>
<dbReference type="GO" id="GO:0006935">
    <property type="term" value="P:chemotaxis"/>
    <property type="evidence" value="ECO:0007669"/>
    <property type="project" value="UniProtKB-KW"/>
</dbReference>
<dbReference type="STRING" id="869279.SE15_02980"/>
<evidence type="ECO:0000313" key="4">
    <source>
        <dbReference type="EMBL" id="KPL84149.1"/>
    </source>
</evidence>
<dbReference type="CDD" id="cd17905">
    <property type="entry name" value="CheC-like"/>
    <property type="match status" value="1"/>
</dbReference>
<gene>
    <name evidence="4" type="ORF">SE15_02980</name>
</gene>
<keyword evidence="1" id="KW-0145">Chemotaxis</keyword>
<keyword evidence="2" id="KW-0378">Hydrolase</keyword>
<dbReference type="InterPro" id="IPR050992">
    <property type="entry name" value="CheZ_family_phosphatases"/>
</dbReference>